<evidence type="ECO:0000313" key="3">
    <source>
        <dbReference type="Proteomes" id="UP001301769"/>
    </source>
</evidence>
<protein>
    <submittedName>
        <fullName evidence="2">Uncharacterized protein</fullName>
    </submittedName>
</protein>
<name>A0AAN6Y6I4_9PEZI</name>
<keyword evidence="3" id="KW-1185">Reference proteome</keyword>
<dbReference type="AlphaFoldDB" id="A0AAN6Y6I4"/>
<comment type="caution">
    <text evidence="2">The sequence shown here is derived from an EMBL/GenBank/DDBJ whole genome shotgun (WGS) entry which is preliminary data.</text>
</comment>
<evidence type="ECO:0000313" key="2">
    <source>
        <dbReference type="EMBL" id="KAK4213374.1"/>
    </source>
</evidence>
<accession>A0AAN6Y6I4</accession>
<sequence>MSTALLDPFFAILTTTPLKHRVPLSALSDRSQIDTVVEGINHQHGIIVAQVLSATSRVYAYNESRLTVIEKHGVFYRIGKGGLNSTFPANVTDPSKEEHRVFQDEKATRIVQALLAGTLFFSLLSWGLSPKLNVLPRPPTSPASVLAMLVDGNLYTERFGPNNKTVVEMTRAEIDQTFANKPAFWMGWGRTGSDFPRKGRKGTLKDNTGDGQGQQPHPEP</sequence>
<evidence type="ECO:0000256" key="1">
    <source>
        <dbReference type="SAM" id="MobiDB-lite"/>
    </source>
</evidence>
<feature type="region of interest" description="Disordered" evidence="1">
    <location>
        <begin position="190"/>
        <end position="220"/>
    </location>
</feature>
<gene>
    <name evidence="2" type="ORF">QBC37DRAFT_172450</name>
</gene>
<reference evidence="2" key="2">
    <citation type="submission" date="2023-05" db="EMBL/GenBank/DDBJ databases">
        <authorList>
            <consortium name="Lawrence Berkeley National Laboratory"/>
            <person name="Steindorff A."/>
            <person name="Hensen N."/>
            <person name="Bonometti L."/>
            <person name="Westerberg I."/>
            <person name="Brannstrom I.O."/>
            <person name="Guillou S."/>
            <person name="Cros-Aarteil S."/>
            <person name="Calhoun S."/>
            <person name="Haridas S."/>
            <person name="Kuo A."/>
            <person name="Mondo S."/>
            <person name="Pangilinan J."/>
            <person name="Riley R."/>
            <person name="Labutti K."/>
            <person name="Andreopoulos B."/>
            <person name="Lipzen A."/>
            <person name="Chen C."/>
            <person name="Yanf M."/>
            <person name="Daum C."/>
            <person name="Ng V."/>
            <person name="Clum A."/>
            <person name="Ohm R."/>
            <person name="Martin F."/>
            <person name="Silar P."/>
            <person name="Natvig D."/>
            <person name="Lalanne C."/>
            <person name="Gautier V."/>
            <person name="Ament-Velasquez S.L."/>
            <person name="Kruys A."/>
            <person name="Hutchinson M.I."/>
            <person name="Powell A.J."/>
            <person name="Barry K."/>
            <person name="Miller A.N."/>
            <person name="Grigoriev I.V."/>
            <person name="Debuchy R."/>
            <person name="Gladieux P."/>
            <person name="Thoren M.H."/>
            <person name="Johannesson H."/>
        </authorList>
    </citation>
    <scope>NUCLEOTIDE SEQUENCE</scope>
    <source>
        <strain evidence="2">PSN293</strain>
    </source>
</reference>
<proteinExistence type="predicted"/>
<reference evidence="2" key="1">
    <citation type="journal article" date="2023" name="Mol. Phylogenet. Evol.">
        <title>Genome-scale phylogeny and comparative genomics of the fungal order Sordariales.</title>
        <authorList>
            <person name="Hensen N."/>
            <person name="Bonometti L."/>
            <person name="Westerberg I."/>
            <person name="Brannstrom I.O."/>
            <person name="Guillou S."/>
            <person name="Cros-Aarteil S."/>
            <person name="Calhoun S."/>
            <person name="Haridas S."/>
            <person name="Kuo A."/>
            <person name="Mondo S."/>
            <person name="Pangilinan J."/>
            <person name="Riley R."/>
            <person name="LaButti K."/>
            <person name="Andreopoulos B."/>
            <person name="Lipzen A."/>
            <person name="Chen C."/>
            <person name="Yan M."/>
            <person name="Daum C."/>
            <person name="Ng V."/>
            <person name="Clum A."/>
            <person name="Steindorff A."/>
            <person name="Ohm R.A."/>
            <person name="Martin F."/>
            <person name="Silar P."/>
            <person name="Natvig D.O."/>
            <person name="Lalanne C."/>
            <person name="Gautier V."/>
            <person name="Ament-Velasquez S.L."/>
            <person name="Kruys A."/>
            <person name="Hutchinson M.I."/>
            <person name="Powell A.J."/>
            <person name="Barry K."/>
            <person name="Miller A.N."/>
            <person name="Grigoriev I.V."/>
            <person name="Debuchy R."/>
            <person name="Gladieux P."/>
            <person name="Hiltunen Thoren M."/>
            <person name="Johannesson H."/>
        </authorList>
    </citation>
    <scope>NUCLEOTIDE SEQUENCE</scope>
    <source>
        <strain evidence="2">PSN293</strain>
    </source>
</reference>
<dbReference type="EMBL" id="MU858109">
    <property type="protein sequence ID" value="KAK4213374.1"/>
    <property type="molecule type" value="Genomic_DNA"/>
</dbReference>
<organism evidence="2 3">
    <name type="scientific">Rhypophila decipiens</name>
    <dbReference type="NCBI Taxonomy" id="261697"/>
    <lineage>
        <taxon>Eukaryota</taxon>
        <taxon>Fungi</taxon>
        <taxon>Dikarya</taxon>
        <taxon>Ascomycota</taxon>
        <taxon>Pezizomycotina</taxon>
        <taxon>Sordariomycetes</taxon>
        <taxon>Sordariomycetidae</taxon>
        <taxon>Sordariales</taxon>
        <taxon>Naviculisporaceae</taxon>
        <taxon>Rhypophila</taxon>
    </lineage>
</organism>
<dbReference type="Proteomes" id="UP001301769">
    <property type="component" value="Unassembled WGS sequence"/>
</dbReference>